<evidence type="ECO:0000256" key="1">
    <source>
        <dbReference type="ARBA" id="ARBA00005995"/>
    </source>
</evidence>
<dbReference type="Pfam" id="PF01593">
    <property type="entry name" value="Amino_oxidase"/>
    <property type="match status" value="3"/>
</dbReference>
<dbReference type="PANTHER" id="PTHR10742:SF380">
    <property type="entry name" value="AMINE OXIDASE DOMAIN-CONTAINING PROTEIN"/>
    <property type="match status" value="1"/>
</dbReference>
<protein>
    <submittedName>
        <fullName evidence="3">Polyamine oxidase</fullName>
    </submittedName>
</protein>
<feature type="domain" description="Amine oxidase" evidence="2">
    <location>
        <begin position="435"/>
        <end position="546"/>
    </location>
</feature>
<proteinExistence type="inferred from homology"/>
<reference evidence="3" key="1">
    <citation type="submission" date="2015-06" db="UniProtKB">
        <authorList>
            <consortium name="EnsemblPlants"/>
        </authorList>
    </citation>
    <scope>IDENTIFICATION</scope>
</reference>
<dbReference type="GO" id="GO:0050660">
    <property type="term" value="F:flavin adenine dinucleotide binding"/>
    <property type="evidence" value="ECO:0007669"/>
    <property type="project" value="UniProtKB-ARBA"/>
</dbReference>
<feature type="domain" description="Amine oxidase" evidence="2">
    <location>
        <begin position="35"/>
        <end position="112"/>
    </location>
</feature>
<accession>M8BT52</accession>
<dbReference type="SUPFAM" id="SSF51905">
    <property type="entry name" value="FAD/NAD(P)-binding domain"/>
    <property type="match status" value="2"/>
</dbReference>
<dbReference type="GO" id="GO:1903602">
    <property type="term" value="P:thermospermine catabolic process"/>
    <property type="evidence" value="ECO:0007669"/>
    <property type="project" value="UniProtKB-ARBA"/>
</dbReference>
<sequence>MKPFTAIALVLVVGAQCTSLATATGPRVIIVGAGISGISAGKRLSEAGITDVVILEATDRIGGRIHKTEFAGVNVETGANWVEGVNGDEMNPIWTMANGTGGLNLRTFRSDFDHLASNTYKQELSEAGITDVVILEATDRIGGRIHKTEFAGVNVETGANWVEGVNGDEMNPIWTMANGTGGLNLRTFRSDFDHLASNTYKQDGGLYDEKVVEKIIERMDEVEENGSKLSGTLHHSGQQDMSVMAMQRLNDQKCRTRTTKVSRGSATSATTTEDATSWRGWVLKTMKSITHFGCKNWEAFCKMYGFDEGMLVTMDLGDPDIEQDNMDIWVLVDMPPILPPSYFDCSNNVRNMVDRTYYTDGSELTYKEKTHLVGFCTDFENYNIYFKTPPHYGQYVPLVHVLNYGNYYGDTLIIPEDCVPHLMYQNGSLDVLNIQPGPARPVDMVIDYYKHDFEFAEPPRVTSLQNTQPLPTFSNFGDDVYFVADQRGYESVVYHIAGQYLKTDRKSGAIIDPRLKLNTVVREITYFPSGVAVRTEDNKVYRTDYVREIIYVFRCSFSALFRMFCSHFLVS</sequence>
<dbReference type="GO" id="GO:0052901">
    <property type="term" value="F:spermine oxidase activity"/>
    <property type="evidence" value="ECO:0007669"/>
    <property type="project" value="UniProtKB-ARBA"/>
</dbReference>
<comment type="similarity">
    <text evidence="1">Belongs to the flavin monoamine oxidase family.</text>
</comment>
<dbReference type="InterPro" id="IPR050281">
    <property type="entry name" value="Flavin_monoamine_oxidase"/>
</dbReference>
<feature type="domain" description="Amine oxidase" evidence="2">
    <location>
        <begin position="122"/>
        <end position="212"/>
    </location>
</feature>
<organism evidence="3">
    <name type="scientific">Aegilops tauschii</name>
    <name type="common">Tausch's goatgrass</name>
    <name type="synonym">Aegilops squarrosa</name>
    <dbReference type="NCBI Taxonomy" id="37682"/>
    <lineage>
        <taxon>Eukaryota</taxon>
        <taxon>Viridiplantae</taxon>
        <taxon>Streptophyta</taxon>
        <taxon>Embryophyta</taxon>
        <taxon>Tracheophyta</taxon>
        <taxon>Spermatophyta</taxon>
        <taxon>Magnoliopsida</taxon>
        <taxon>Liliopsida</taxon>
        <taxon>Poales</taxon>
        <taxon>Poaceae</taxon>
        <taxon>BOP clade</taxon>
        <taxon>Pooideae</taxon>
        <taxon>Triticodae</taxon>
        <taxon>Triticeae</taxon>
        <taxon>Triticinae</taxon>
        <taxon>Aegilops</taxon>
    </lineage>
</organism>
<dbReference type="AlphaFoldDB" id="M8BT52"/>
<dbReference type="InterPro" id="IPR002937">
    <property type="entry name" value="Amino_oxidase"/>
</dbReference>
<name>M8BT52_AEGTA</name>
<dbReference type="Gene3D" id="3.50.50.60">
    <property type="entry name" value="FAD/NAD(P)-binding domain"/>
    <property type="match status" value="3"/>
</dbReference>
<dbReference type="GO" id="GO:0046208">
    <property type="term" value="P:spermine catabolic process"/>
    <property type="evidence" value="ECO:0007669"/>
    <property type="project" value="UniProtKB-ARBA"/>
</dbReference>
<dbReference type="InterPro" id="IPR036188">
    <property type="entry name" value="FAD/NAD-bd_sf"/>
</dbReference>
<dbReference type="PANTHER" id="PTHR10742">
    <property type="entry name" value="FLAVIN MONOAMINE OXIDASE"/>
    <property type="match status" value="1"/>
</dbReference>
<evidence type="ECO:0000313" key="3">
    <source>
        <dbReference type="EnsemblPlants" id="EMT25134"/>
    </source>
</evidence>
<evidence type="ECO:0000259" key="2">
    <source>
        <dbReference type="Pfam" id="PF01593"/>
    </source>
</evidence>
<dbReference type="EnsemblPlants" id="EMT25134">
    <property type="protein sequence ID" value="EMT25134"/>
    <property type="gene ID" value="F775_00312"/>
</dbReference>